<dbReference type="Proteomes" id="UP000749646">
    <property type="component" value="Unassembled WGS sequence"/>
</dbReference>
<reference evidence="1" key="1">
    <citation type="journal article" date="2020" name="Fungal Divers.">
        <title>Resolving the Mortierellaceae phylogeny through synthesis of multi-gene phylogenetics and phylogenomics.</title>
        <authorList>
            <person name="Vandepol N."/>
            <person name="Liber J."/>
            <person name="Desiro A."/>
            <person name="Na H."/>
            <person name="Kennedy M."/>
            <person name="Barry K."/>
            <person name="Grigoriev I.V."/>
            <person name="Miller A.N."/>
            <person name="O'Donnell K."/>
            <person name="Stajich J.E."/>
            <person name="Bonito G."/>
        </authorList>
    </citation>
    <scope>NUCLEOTIDE SEQUENCE</scope>
    <source>
        <strain evidence="1">MES-2147</strain>
    </source>
</reference>
<dbReference type="AlphaFoldDB" id="A0A9P6ILI1"/>
<comment type="caution">
    <text evidence="1">The sequence shown here is derived from an EMBL/GenBank/DDBJ whole genome shotgun (WGS) entry which is preliminary data.</text>
</comment>
<feature type="non-terminal residue" evidence="1">
    <location>
        <position position="1"/>
    </location>
</feature>
<name>A0A9P6ILI1_9FUNG</name>
<keyword evidence="2" id="KW-1185">Reference proteome</keyword>
<accession>A0A9P6ILI1</accession>
<proteinExistence type="predicted"/>
<gene>
    <name evidence="1" type="ORF">BGZ65_010018</name>
</gene>
<evidence type="ECO:0000313" key="1">
    <source>
        <dbReference type="EMBL" id="KAF9921865.1"/>
    </source>
</evidence>
<evidence type="ECO:0000313" key="2">
    <source>
        <dbReference type="Proteomes" id="UP000749646"/>
    </source>
</evidence>
<organism evidence="1 2">
    <name type="scientific">Modicella reniformis</name>
    <dbReference type="NCBI Taxonomy" id="1440133"/>
    <lineage>
        <taxon>Eukaryota</taxon>
        <taxon>Fungi</taxon>
        <taxon>Fungi incertae sedis</taxon>
        <taxon>Mucoromycota</taxon>
        <taxon>Mortierellomycotina</taxon>
        <taxon>Mortierellomycetes</taxon>
        <taxon>Mortierellales</taxon>
        <taxon>Mortierellaceae</taxon>
        <taxon>Modicella</taxon>
    </lineage>
</organism>
<sequence length="55" mass="6043">LEERVQSIEDQLSIYHTALQCIVSKIPTTDDTCGEATVACTRTRGEAIEDDDDDA</sequence>
<dbReference type="EMBL" id="JAAAHW010010951">
    <property type="protein sequence ID" value="KAF9921865.1"/>
    <property type="molecule type" value="Genomic_DNA"/>
</dbReference>
<protein>
    <submittedName>
        <fullName evidence="1">Uncharacterized protein</fullName>
    </submittedName>
</protein>